<evidence type="ECO:0000259" key="14">
    <source>
        <dbReference type="PROSITE" id="PS50109"/>
    </source>
</evidence>
<dbReference type="PRINTS" id="PR00344">
    <property type="entry name" value="BCTRLSENSOR"/>
</dbReference>
<dbReference type="InterPro" id="IPR036890">
    <property type="entry name" value="HATPase_C_sf"/>
</dbReference>
<feature type="transmembrane region" description="Helical" evidence="13">
    <location>
        <begin position="172"/>
        <end position="192"/>
    </location>
</feature>
<feature type="region of interest" description="Disordered" evidence="12">
    <location>
        <begin position="783"/>
        <end position="812"/>
    </location>
</feature>
<evidence type="ECO:0000256" key="11">
    <source>
        <dbReference type="PROSITE-ProRule" id="PRU00169"/>
    </source>
</evidence>
<dbReference type="InterPro" id="IPR004358">
    <property type="entry name" value="Sig_transdc_His_kin-like_C"/>
</dbReference>
<dbReference type="CDD" id="cd00082">
    <property type="entry name" value="HisKA"/>
    <property type="match status" value="1"/>
</dbReference>
<dbReference type="EMBL" id="CP126217">
    <property type="protein sequence ID" value="WIA18634.1"/>
    <property type="molecule type" value="Genomic_DNA"/>
</dbReference>
<dbReference type="Gene3D" id="3.30.565.10">
    <property type="entry name" value="Histidine kinase-like ATPase, C-terminal domain"/>
    <property type="match status" value="1"/>
</dbReference>
<keyword evidence="8" id="KW-0418">Kinase</keyword>
<dbReference type="SMART" id="SM01021">
    <property type="entry name" value="Bac_rhodopsin"/>
    <property type="match status" value="1"/>
</dbReference>
<evidence type="ECO:0000256" key="9">
    <source>
        <dbReference type="ARBA" id="ARBA00022989"/>
    </source>
</evidence>
<feature type="transmembrane region" description="Helical" evidence="13">
    <location>
        <begin position="204"/>
        <end position="225"/>
    </location>
</feature>
<feature type="region of interest" description="Disordered" evidence="12">
    <location>
        <begin position="657"/>
        <end position="677"/>
    </location>
</feature>
<dbReference type="PROSITE" id="PS50110">
    <property type="entry name" value="RESPONSE_REGULATORY"/>
    <property type="match status" value="1"/>
</dbReference>
<keyword evidence="5 11" id="KW-0597">Phosphoprotein</keyword>
<keyword evidence="9 13" id="KW-1133">Transmembrane helix</keyword>
<dbReference type="InterPro" id="IPR001789">
    <property type="entry name" value="Sig_transdc_resp-reg_receiver"/>
</dbReference>
<dbReference type="PANTHER" id="PTHR43047:SF72">
    <property type="entry name" value="OSMOSENSING HISTIDINE PROTEIN KINASE SLN1"/>
    <property type="match status" value="1"/>
</dbReference>
<evidence type="ECO:0000256" key="12">
    <source>
        <dbReference type="SAM" id="MobiDB-lite"/>
    </source>
</evidence>
<evidence type="ECO:0000313" key="17">
    <source>
        <dbReference type="Proteomes" id="UP001244341"/>
    </source>
</evidence>
<evidence type="ECO:0000313" key="16">
    <source>
        <dbReference type="EMBL" id="WIA18634.1"/>
    </source>
</evidence>
<keyword evidence="17" id="KW-1185">Reference proteome</keyword>
<dbReference type="EC" id="2.7.13.3" evidence="4"/>
<dbReference type="PROSITE" id="PS50109">
    <property type="entry name" value="HIS_KIN"/>
    <property type="match status" value="1"/>
</dbReference>
<evidence type="ECO:0000256" key="5">
    <source>
        <dbReference type="ARBA" id="ARBA00022553"/>
    </source>
</evidence>
<keyword evidence="7 13" id="KW-0812">Transmembrane</keyword>
<evidence type="ECO:0000256" key="4">
    <source>
        <dbReference type="ARBA" id="ARBA00012438"/>
    </source>
</evidence>
<keyword evidence="6" id="KW-0808">Transferase</keyword>
<dbReference type="Proteomes" id="UP001244341">
    <property type="component" value="Chromosome 10b"/>
</dbReference>
<dbReference type="InterPro" id="IPR036097">
    <property type="entry name" value="HisK_dim/P_sf"/>
</dbReference>
<feature type="transmembrane region" description="Helical" evidence="13">
    <location>
        <begin position="245"/>
        <end position="262"/>
    </location>
</feature>
<dbReference type="Gene3D" id="1.10.287.130">
    <property type="match status" value="1"/>
</dbReference>
<evidence type="ECO:0000256" key="8">
    <source>
        <dbReference type="ARBA" id="ARBA00022777"/>
    </source>
</evidence>
<evidence type="ECO:0000256" key="7">
    <source>
        <dbReference type="ARBA" id="ARBA00022692"/>
    </source>
</evidence>
<evidence type="ECO:0000256" key="10">
    <source>
        <dbReference type="ARBA" id="ARBA00023136"/>
    </source>
</evidence>
<reference evidence="16 17" key="1">
    <citation type="submission" date="2023-05" db="EMBL/GenBank/DDBJ databases">
        <title>A 100% complete, gapless, phased diploid assembly of the Scenedesmus obliquus UTEX 3031 genome.</title>
        <authorList>
            <person name="Biondi T.C."/>
            <person name="Hanschen E.R."/>
            <person name="Kwon T."/>
            <person name="Eng W."/>
            <person name="Kruse C.P.S."/>
            <person name="Koehler S.I."/>
            <person name="Kunde Y."/>
            <person name="Gleasner C.D."/>
            <person name="You Mak K.T."/>
            <person name="Polle J."/>
            <person name="Hovde B.T."/>
            <person name="Starkenburg S.R."/>
        </authorList>
    </citation>
    <scope>NUCLEOTIDE SEQUENCE [LARGE SCALE GENOMIC DNA]</scope>
    <source>
        <strain evidence="16 17">DOE0152z</strain>
    </source>
</reference>
<dbReference type="InterPro" id="IPR011006">
    <property type="entry name" value="CheY-like_superfamily"/>
</dbReference>
<name>A0ABY8UC15_TETOB</name>
<dbReference type="InterPro" id="IPR003594">
    <property type="entry name" value="HATPase_dom"/>
</dbReference>
<evidence type="ECO:0000256" key="13">
    <source>
        <dbReference type="SAM" id="Phobius"/>
    </source>
</evidence>
<evidence type="ECO:0000256" key="2">
    <source>
        <dbReference type="ARBA" id="ARBA00004141"/>
    </source>
</evidence>
<dbReference type="SMART" id="SM00388">
    <property type="entry name" value="HisKA"/>
    <property type="match status" value="1"/>
</dbReference>
<dbReference type="Gene3D" id="1.20.1070.10">
    <property type="entry name" value="Rhodopsin 7-helix transmembrane proteins"/>
    <property type="match status" value="1"/>
</dbReference>
<dbReference type="PANTHER" id="PTHR43047">
    <property type="entry name" value="TWO-COMPONENT HISTIDINE PROTEIN KINASE"/>
    <property type="match status" value="1"/>
</dbReference>
<feature type="compositionally biased region" description="Low complexity" evidence="12">
    <location>
        <begin position="848"/>
        <end position="857"/>
    </location>
</feature>
<feature type="region of interest" description="Disordered" evidence="12">
    <location>
        <begin position="491"/>
        <end position="524"/>
    </location>
</feature>
<feature type="compositionally biased region" description="Low complexity" evidence="12">
    <location>
        <begin position="502"/>
        <end position="524"/>
    </location>
</feature>
<feature type="modified residue" description="4-aspartylphosphate" evidence="11">
    <location>
        <position position="931"/>
    </location>
</feature>
<feature type="compositionally biased region" description="Low complexity" evidence="12">
    <location>
        <begin position="657"/>
        <end position="671"/>
    </location>
</feature>
<dbReference type="SMART" id="SM00448">
    <property type="entry name" value="REC"/>
    <property type="match status" value="1"/>
</dbReference>
<dbReference type="Pfam" id="PF01036">
    <property type="entry name" value="Bac_rhodopsin"/>
    <property type="match status" value="1"/>
</dbReference>
<proteinExistence type="inferred from homology"/>
<evidence type="ECO:0000259" key="15">
    <source>
        <dbReference type="PROSITE" id="PS50110"/>
    </source>
</evidence>
<accession>A0ABY8UC15</accession>
<evidence type="ECO:0000256" key="6">
    <source>
        <dbReference type="ARBA" id="ARBA00022679"/>
    </source>
</evidence>
<comment type="subcellular location">
    <subcellularLocation>
        <location evidence="2">Membrane</location>
        <topology evidence="2">Multi-pass membrane protein</topology>
    </subcellularLocation>
</comment>
<feature type="transmembrane region" description="Helical" evidence="13">
    <location>
        <begin position="52"/>
        <end position="74"/>
    </location>
</feature>
<dbReference type="Gene3D" id="3.40.50.2300">
    <property type="match status" value="1"/>
</dbReference>
<dbReference type="InterPro" id="IPR001425">
    <property type="entry name" value="Arc/bac/fun_rhodopsins"/>
</dbReference>
<sequence>MRSLSTRSDPLNLSWFTHLVLSYASCTLLLHQLVGGPGLAEAFRSQVPLGYHLLSCAAFGTAFALDLLAVLFYARSSRLELTLLPAWIKGLPFLSSVLMASGKAVVAQAANGRLVNLQRYVCWMHTTPAVMYLIKSVSNSITTQQMYSIILLHEVQLGLGAVAKLSGGVTQVLLGGCVHCALIPVLMFLHTGLKELSVQYSKNIAAFVYLSTLVTYGSFGVVWDLGSFGLLSPAQEEAAYLWAELASKILISTVLLFSNFVTRDMRRLALMRSIEAQSRQQLIAELRALVAQKDAFMSSVSHELRTPLNGIIGLSEAALHNSDLAQQAGPAGAPHVLPPATRQQLALIRTSGLRLLSLVNDILDAAALQHSRLVLAPGRVVLRPLVEEVADISRPLEVADISRPLVRDVAFPFSFLDARFLFPVRSATRLYHYARAVPGEQSKLRDRALRLVTRVPHDLEVLGDADRIVQVLNNLVSNAAKFTEAGTITISARVGRQPPHNSSSSRASSRAGSRPGSSSGARLKASGSGAAAAAAAAAAAGPQEVVLVSVEDTGLGIPEEKLQAVFEAFEQVHTDISRSQRGLGLGLSIVRQLVDAMGGSISASSVVGSGTTFTFSLPLYTPEAAAAAAAQASAQVPAPEEDTLAAAAAAVSAKAMGSSSPSPSAAASRSAAGGGAGQRRLLTDRQAVLAMGSAAVAASYSAAVATAGGGRRGSAPAVGGTGAMGAMGSLAAELAGLAASEGFGGGGGGRMRSAGGSLRDAAAGGGSPAAAAAAGWDNMHDGGGNIGGNVGDNADGVHDGNGGDDDDSWALQQPLVPSPLAGRRSDVAAVLADEQAAAALPHMQRWPQGGSQQQQQQLSRERSSIPAMQFHSQVKGGRVQLLVVDDDPLNHQVLSLLLEAAGFSLVHVMSGAATLAFLAACELLPDLVLLDVAMPGMDGRETCRRIRAAMAGSGLHLPIVVLTAQVAAQSVEDSLSAGADDHLSKPCTRQELMAAIARNCKKQQRL</sequence>
<feature type="transmembrane region" description="Helical" evidence="13">
    <location>
        <begin position="86"/>
        <end position="105"/>
    </location>
</feature>
<gene>
    <name evidence="16" type="ORF">OEZ85_003340</name>
</gene>
<dbReference type="SUPFAM" id="SSF81321">
    <property type="entry name" value="Family A G protein-coupled receptor-like"/>
    <property type="match status" value="1"/>
</dbReference>
<feature type="domain" description="Histidine kinase" evidence="14">
    <location>
        <begin position="299"/>
        <end position="621"/>
    </location>
</feature>
<comment type="catalytic activity">
    <reaction evidence="1">
        <text>ATP + protein L-histidine = ADP + protein N-phospho-L-histidine.</text>
        <dbReference type="EC" id="2.7.13.3"/>
    </reaction>
</comment>
<dbReference type="InterPro" id="IPR005467">
    <property type="entry name" value="His_kinase_dom"/>
</dbReference>
<feature type="compositionally biased region" description="Low complexity" evidence="12">
    <location>
        <begin position="751"/>
        <end position="771"/>
    </location>
</feature>
<dbReference type="InterPro" id="IPR003661">
    <property type="entry name" value="HisK_dim/P_dom"/>
</dbReference>
<dbReference type="SMART" id="SM00387">
    <property type="entry name" value="HATPase_c"/>
    <property type="match status" value="1"/>
</dbReference>
<organism evidence="16 17">
    <name type="scientific">Tetradesmus obliquus</name>
    <name type="common">Green alga</name>
    <name type="synonym">Acutodesmus obliquus</name>
    <dbReference type="NCBI Taxonomy" id="3088"/>
    <lineage>
        <taxon>Eukaryota</taxon>
        <taxon>Viridiplantae</taxon>
        <taxon>Chlorophyta</taxon>
        <taxon>core chlorophytes</taxon>
        <taxon>Chlorophyceae</taxon>
        <taxon>CS clade</taxon>
        <taxon>Sphaeropleales</taxon>
        <taxon>Scenedesmaceae</taxon>
        <taxon>Tetradesmus</taxon>
    </lineage>
</organism>
<dbReference type="Pfam" id="PF00512">
    <property type="entry name" value="HisKA"/>
    <property type="match status" value="1"/>
</dbReference>
<dbReference type="Pfam" id="PF02518">
    <property type="entry name" value="HATPase_c"/>
    <property type="match status" value="1"/>
</dbReference>
<dbReference type="CDD" id="cd17546">
    <property type="entry name" value="REC_hyHK_CKI1_RcsC-like"/>
    <property type="match status" value="1"/>
</dbReference>
<dbReference type="SUPFAM" id="SSF52172">
    <property type="entry name" value="CheY-like"/>
    <property type="match status" value="1"/>
</dbReference>
<dbReference type="SUPFAM" id="SSF47384">
    <property type="entry name" value="Homodimeric domain of signal transducing histidine kinase"/>
    <property type="match status" value="1"/>
</dbReference>
<evidence type="ECO:0000256" key="3">
    <source>
        <dbReference type="ARBA" id="ARBA00008130"/>
    </source>
</evidence>
<feature type="region of interest" description="Disordered" evidence="12">
    <location>
        <begin position="843"/>
        <end position="864"/>
    </location>
</feature>
<dbReference type="SUPFAM" id="SSF55874">
    <property type="entry name" value="ATPase domain of HSP90 chaperone/DNA topoisomerase II/histidine kinase"/>
    <property type="match status" value="1"/>
</dbReference>
<comment type="similarity">
    <text evidence="3">Belongs to the archaeal/bacterial/fungal opsin family.</text>
</comment>
<protein>
    <recommendedName>
        <fullName evidence="4">histidine kinase</fullName>
        <ecNumber evidence="4">2.7.13.3</ecNumber>
    </recommendedName>
</protein>
<keyword evidence="10 13" id="KW-0472">Membrane</keyword>
<feature type="domain" description="Response regulatory" evidence="15">
    <location>
        <begin position="880"/>
        <end position="1000"/>
    </location>
</feature>
<dbReference type="CDD" id="cd16922">
    <property type="entry name" value="HATPase_EvgS-ArcB-TorS-like"/>
    <property type="match status" value="1"/>
</dbReference>
<feature type="region of interest" description="Disordered" evidence="12">
    <location>
        <begin position="746"/>
        <end position="771"/>
    </location>
</feature>
<dbReference type="Pfam" id="PF00072">
    <property type="entry name" value="Response_reg"/>
    <property type="match status" value="1"/>
</dbReference>
<evidence type="ECO:0000256" key="1">
    <source>
        <dbReference type="ARBA" id="ARBA00000085"/>
    </source>
</evidence>